<dbReference type="AlphaFoldDB" id="A0A5J4UHJ0"/>
<dbReference type="InterPro" id="IPR000668">
    <property type="entry name" value="Peptidase_C1A_C"/>
</dbReference>
<dbReference type="Gene3D" id="3.90.70.10">
    <property type="entry name" value="Cysteine proteinases"/>
    <property type="match status" value="1"/>
</dbReference>
<reference evidence="4 5" key="1">
    <citation type="submission" date="2019-03" db="EMBL/GenBank/DDBJ databases">
        <title>Single cell metagenomics reveals metabolic interactions within the superorganism composed of flagellate Streblomastix strix and complex community of Bacteroidetes bacteria on its surface.</title>
        <authorList>
            <person name="Treitli S.C."/>
            <person name="Kolisko M."/>
            <person name="Husnik F."/>
            <person name="Keeling P."/>
            <person name="Hampl V."/>
        </authorList>
    </citation>
    <scope>NUCLEOTIDE SEQUENCE [LARGE SCALE GENOMIC DNA]</scope>
    <source>
        <strain evidence="4">ST1C</strain>
    </source>
</reference>
<dbReference type="Pfam" id="PF00112">
    <property type="entry name" value="Peptidase_C1"/>
    <property type="match status" value="1"/>
</dbReference>
<feature type="domain" description="Cathepsin propeptide inhibitor" evidence="3">
    <location>
        <begin position="2"/>
        <end position="53"/>
    </location>
</feature>
<evidence type="ECO:0000259" key="3">
    <source>
        <dbReference type="SMART" id="SM00848"/>
    </source>
</evidence>
<dbReference type="GO" id="GO:0008234">
    <property type="term" value="F:cysteine-type peptidase activity"/>
    <property type="evidence" value="ECO:0007669"/>
    <property type="project" value="InterPro"/>
</dbReference>
<dbReference type="Proteomes" id="UP000324800">
    <property type="component" value="Unassembled WGS sequence"/>
</dbReference>
<evidence type="ECO:0000259" key="2">
    <source>
        <dbReference type="SMART" id="SM00645"/>
    </source>
</evidence>
<dbReference type="InterPro" id="IPR013128">
    <property type="entry name" value="Peptidase_C1A"/>
</dbReference>
<name>A0A5J4UHJ0_9EUKA</name>
<dbReference type="PANTHER" id="PTHR12411">
    <property type="entry name" value="CYSTEINE PROTEASE FAMILY C1-RELATED"/>
    <property type="match status" value="1"/>
</dbReference>
<evidence type="ECO:0000313" key="5">
    <source>
        <dbReference type="Proteomes" id="UP000324800"/>
    </source>
</evidence>
<gene>
    <name evidence="4" type="ORF">EZS28_034911</name>
</gene>
<comment type="caution">
    <text evidence="4">The sequence shown here is derived from an EMBL/GenBank/DDBJ whole genome shotgun (WGS) entry which is preliminary data.</text>
</comment>
<protein>
    <submittedName>
        <fullName evidence="4">Uncharacterized protein</fullName>
    </submittedName>
</protein>
<evidence type="ECO:0000313" key="4">
    <source>
        <dbReference type="EMBL" id="KAA6369561.1"/>
    </source>
</evidence>
<sequence length="174" mass="20036">MNWQKTYNKSTSQNKDRFPIFISNYKQIQNINNENRGYKLGLNEFSDLTQEEFSEKYKTIPIRKQTLQNLTLTSFINDTHIPEQFDYRQVGYKTGIKFQQRCGGCYGIVTANMIEGAIWKKTGKLVPLSAQEIIDCSYSQGNIGCKGGNMPNSFDYVIENNGILSEDWKAIFIL</sequence>
<dbReference type="OrthoDB" id="6124871at2759"/>
<proteinExistence type="inferred from homology"/>
<dbReference type="InterPro" id="IPR013201">
    <property type="entry name" value="Prot_inhib_I29"/>
</dbReference>
<dbReference type="Pfam" id="PF08246">
    <property type="entry name" value="Inhibitor_I29"/>
    <property type="match status" value="1"/>
</dbReference>
<accession>A0A5J4UHJ0</accession>
<organism evidence="4 5">
    <name type="scientific">Streblomastix strix</name>
    <dbReference type="NCBI Taxonomy" id="222440"/>
    <lineage>
        <taxon>Eukaryota</taxon>
        <taxon>Metamonada</taxon>
        <taxon>Preaxostyla</taxon>
        <taxon>Oxymonadida</taxon>
        <taxon>Streblomastigidae</taxon>
        <taxon>Streblomastix</taxon>
    </lineage>
</organism>
<dbReference type="InterPro" id="IPR038765">
    <property type="entry name" value="Papain-like_cys_pep_sf"/>
</dbReference>
<dbReference type="EMBL" id="SNRW01016243">
    <property type="protein sequence ID" value="KAA6369561.1"/>
    <property type="molecule type" value="Genomic_DNA"/>
</dbReference>
<dbReference type="SUPFAM" id="SSF54001">
    <property type="entry name" value="Cysteine proteinases"/>
    <property type="match status" value="1"/>
</dbReference>
<dbReference type="GO" id="GO:0006508">
    <property type="term" value="P:proteolysis"/>
    <property type="evidence" value="ECO:0007669"/>
    <property type="project" value="InterPro"/>
</dbReference>
<dbReference type="SMART" id="SM00645">
    <property type="entry name" value="Pept_C1"/>
    <property type="match status" value="1"/>
</dbReference>
<evidence type="ECO:0000256" key="1">
    <source>
        <dbReference type="ARBA" id="ARBA00008455"/>
    </source>
</evidence>
<feature type="domain" description="Peptidase C1A papain C-terminal" evidence="2">
    <location>
        <begin position="81"/>
        <end position="174"/>
    </location>
</feature>
<dbReference type="SMART" id="SM00848">
    <property type="entry name" value="Inhibitor_I29"/>
    <property type="match status" value="1"/>
</dbReference>
<comment type="similarity">
    <text evidence="1">Belongs to the peptidase C1 family.</text>
</comment>